<evidence type="ECO:0000313" key="2">
    <source>
        <dbReference type="EMBL" id="CEI39942.1"/>
    </source>
</evidence>
<proteinExistence type="predicted"/>
<feature type="domain" description="SGNH hydrolase-type esterase" evidence="1">
    <location>
        <begin position="99"/>
        <end position="234"/>
    </location>
</feature>
<sequence length="247" mass="28228">MPFSSSHLLTCTIIYSRRDTKQILSIRPYLIRDRIPQVGIPVRYYVGAVRMFKQRSHDTHHDTHRPQITSNPNQYTIALFGDSLFERFKTTGSNLPINNNPLILNLGVGGDKVLNVQYRIDQGLLRNLQNNQPNLKLMYIHMGSNNLKKYGLRKIDADGYATVIKNIRDALPNVKIVITALFKQRGLADEIIDEANQMLRDVAFQNHTDFLPFGDDQEGIMSQDNVHLNGFGYAKWNAILETDMASR</sequence>
<reference evidence="3" key="1">
    <citation type="submission" date="2014-10" db="EMBL/GenBank/DDBJ databases">
        <authorList>
            <person name="King R."/>
        </authorList>
    </citation>
    <scope>NUCLEOTIDE SEQUENCE [LARGE SCALE GENOMIC DNA]</scope>
    <source>
        <strain evidence="3">A3/5</strain>
    </source>
</reference>
<name>A0A2L2TEG2_9HYPO</name>
<dbReference type="InterPro" id="IPR036514">
    <property type="entry name" value="SGNH_hydro_sf"/>
</dbReference>
<dbReference type="SUPFAM" id="SSF52266">
    <property type="entry name" value="SGNH hydrolase"/>
    <property type="match status" value="1"/>
</dbReference>
<dbReference type="Gene3D" id="3.40.50.1110">
    <property type="entry name" value="SGNH hydrolase"/>
    <property type="match status" value="1"/>
</dbReference>
<keyword evidence="3" id="KW-1185">Reference proteome</keyword>
<dbReference type="Proteomes" id="UP000245910">
    <property type="component" value="Chromosome IIII"/>
</dbReference>
<evidence type="ECO:0000313" key="3">
    <source>
        <dbReference type="Proteomes" id="UP000245910"/>
    </source>
</evidence>
<evidence type="ECO:0000259" key="1">
    <source>
        <dbReference type="Pfam" id="PF13472"/>
    </source>
</evidence>
<dbReference type="STRING" id="56646.A0A2L2TEG2"/>
<accession>A0A2L2TEG2</accession>
<dbReference type="AlphaFoldDB" id="A0A2L2TEG2"/>
<dbReference type="InterPro" id="IPR013830">
    <property type="entry name" value="SGNH_hydro"/>
</dbReference>
<dbReference type="Pfam" id="PF13472">
    <property type="entry name" value="Lipase_GDSL_2"/>
    <property type="match status" value="1"/>
</dbReference>
<dbReference type="EMBL" id="LN649232">
    <property type="protein sequence ID" value="CEI39942.1"/>
    <property type="molecule type" value="Genomic_DNA"/>
</dbReference>
<organism evidence="2 3">
    <name type="scientific">Fusarium venenatum</name>
    <dbReference type="NCBI Taxonomy" id="56646"/>
    <lineage>
        <taxon>Eukaryota</taxon>
        <taxon>Fungi</taxon>
        <taxon>Dikarya</taxon>
        <taxon>Ascomycota</taxon>
        <taxon>Pezizomycotina</taxon>
        <taxon>Sordariomycetes</taxon>
        <taxon>Hypocreomycetidae</taxon>
        <taxon>Hypocreales</taxon>
        <taxon>Nectriaceae</taxon>
        <taxon>Fusarium</taxon>
    </lineage>
</organism>
<protein>
    <recommendedName>
        <fullName evidence="1">SGNH hydrolase-type esterase domain-containing protein</fullName>
    </recommendedName>
</protein>